<dbReference type="PANTHER" id="PTHR22916">
    <property type="entry name" value="GLYCOSYLTRANSFERASE"/>
    <property type="match status" value="1"/>
</dbReference>
<proteinExistence type="predicted"/>
<organism evidence="4 5">
    <name type="scientific">Phocaeicola dorei</name>
    <dbReference type="NCBI Taxonomy" id="357276"/>
    <lineage>
        <taxon>Bacteria</taxon>
        <taxon>Pseudomonadati</taxon>
        <taxon>Bacteroidota</taxon>
        <taxon>Bacteroidia</taxon>
        <taxon>Bacteroidales</taxon>
        <taxon>Bacteroidaceae</taxon>
        <taxon>Phocaeicola</taxon>
    </lineage>
</organism>
<evidence type="ECO:0000256" key="1">
    <source>
        <dbReference type="ARBA" id="ARBA00022676"/>
    </source>
</evidence>
<dbReference type="Gene3D" id="3.90.550.10">
    <property type="entry name" value="Spore Coat Polysaccharide Biosynthesis Protein SpsA, Chain A"/>
    <property type="match status" value="1"/>
</dbReference>
<comment type="caution">
    <text evidence="4">The sequence shown here is derived from an EMBL/GenBank/DDBJ whole genome shotgun (WGS) entry which is preliminary data.</text>
</comment>
<dbReference type="Pfam" id="PF00535">
    <property type="entry name" value="Glycos_transf_2"/>
    <property type="match status" value="1"/>
</dbReference>
<dbReference type="Proteomes" id="UP000294834">
    <property type="component" value="Unassembled WGS sequence"/>
</dbReference>
<dbReference type="InterPro" id="IPR029044">
    <property type="entry name" value="Nucleotide-diphossugar_trans"/>
</dbReference>
<keyword evidence="1" id="KW-0328">Glycosyltransferase</keyword>
<dbReference type="GO" id="GO:0016758">
    <property type="term" value="F:hexosyltransferase activity"/>
    <property type="evidence" value="ECO:0007669"/>
    <property type="project" value="UniProtKB-ARBA"/>
</dbReference>
<evidence type="ECO:0000259" key="3">
    <source>
        <dbReference type="Pfam" id="PF00535"/>
    </source>
</evidence>
<sequence length="325" mass="37772">MNYSPKISIIIPIYNAEKYLCRCVDSIIVQTFTDFELLLIDDGSLDDSKQICDKYARKDIRIQVFHKENGGVASARQLGMDYVRGKYFIHVDSDDWIEPDMLERMVGMAEAENAEIVVSDFFIDRRGGEIVYKKQEPSLVDSKSFLQEILKGKLIGTLWNKLVCTDLWKKCNAHFINGINYCEDILVLAQLLQYCHSISYLSYAFYHYCDDNKESITRNYTRETYHMRKKYISALNGIVSELSLLQIAALEVKMEAFRHNLLSVKDFYNYYPVSYKVILGNKTEGKTITYLFILGKCGLYPFVKIIWNLKKFLDKCRAKIIKSVL</sequence>
<dbReference type="EMBL" id="SLTX01000001">
    <property type="protein sequence ID" value="TDB07906.1"/>
    <property type="molecule type" value="Genomic_DNA"/>
</dbReference>
<keyword evidence="2" id="KW-0808">Transferase</keyword>
<dbReference type="RefSeq" id="WP_008654675.1">
    <property type="nucleotide sequence ID" value="NZ_CP046427.1"/>
</dbReference>
<gene>
    <name evidence="4" type="ORF">E1J06_11030</name>
</gene>
<dbReference type="CDD" id="cd00761">
    <property type="entry name" value="Glyco_tranf_GTA_type"/>
    <property type="match status" value="1"/>
</dbReference>
<evidence type="ECO:0000313" key="5">
    <source>
        <dbReference type="Proteomes" id="UP000294834"/>
    </source>
</evidence>
<dbReference type="InterPro" id="IPR001173">
    <property type="entry name" value="Glyco_trans_2-like"/>
</dbReference>
<evidence type="ECO:0000313" key="4">
    <source>
        <dbReference type="EMBL" id="TDB07906.1"/>
    </source>
</evidence>
<name>A0AAX2R4S2_9BACT</name>
<accession>A0AAX2R4S2</accession>
<reference evidence="4 5" key="1">
    <citation type="journal article" date="2019" name="Nat. Microbiol.">
        <title>Genomic variation and strain-specific functional adaptation in the human gut microbiome during early life.</title>
        <authorList>
            <person name="Vatanen T."/>
            <person name="Plichta D.R."/>
            <person name="Somani J."/>
            <person name="Munch P.C."/>
            <person name="Arthur T.D."/>
            <person name="Hall A.B."/>
            <person name="Rudolf S."/>
            <person name="Oakeley E.J."/>
            <person name="Ke X."/>
            <person name="Young R.A."/>
            <person name="Haiser H.J."/>
            <person name="Kolde R."/>
            <person name="Yassour M."/>
            <person name="Luopajarvi K."/>
            <person name="Siljander H."/>
            <person name="Virtanen S.M."/>
            <person name="Ilonen J."/>
            <person name="Uibo R."/>
            <person name="Tillmann V."/>
            <person name="Mokurov S."/>
            <person name="Dorshakova N."/>
            <person name="Porter J.A."/>
            <person name="McHardy A.C."/>
            <person name="Lahdesmaki H."/>
            <person name="Vlamakis H."/>
            <person name="Huttenhower C."/>
            <person name="Knip M."/>
            <person name="Xavier R.J."/>
        </authorList>
    </citation>
    <scope>NUCLEOTIDE SEQUENCE [LARGE SCALE GENOMIC DNA]</scope>
    <source>
        <strain evidence="4 5">RJX1052</strain>
    </source>
</reference>
<feature type="domain" description="Glycosyltransferase 2-like" evidence="3">
    <location>
        <begin position="8"/>
        <end position="135"/>
    </location>
</feature>
<evidence type="ECO:0000256" key="2">
    <source>
        <dbReference type="ARBA" id="ARBA00022679"/>
    </source>
</evidence>
<protein>
    <submittedName>
        <fullName evidence="4">Glycosyltransferase</fullName>
    </submittedName>
</protein>
<dbReference type="PANTHER" id="PTHR22916:SF51">
    <property type="entry name" value="GLYCOSYLTRANSFERASE EPSH-RELATED"/>
    <property type="match status" value="1"/>
</dbReference>
<dbReference type="AlphaFoldDB" id="A0AAX2R4S2"/>
<dbReference type="SUPFAM" id="SSF53448">
    <property type="entry name" value="Nucleotide-diphospho-sugar transferases"/>
    <property type="match status" value="1"/>
</dbReference>